<comment type="caution">
    <text evidence="4">The sequence shown here is derived from an EMBL/GenBank/DDBJ whole genome shotgun (WGS) entry which is preliminary data.</text>
</comment>
<dbReference type="EMBL" id="JACGWV010000001">
    <property type="protein sequence ID" value="MBA8806525.1"/>
    <property type="molecule type" value="Genomic_DNA"/>
</dbReference>
<proteinExistence type="predicted"/>
<dbReference type="InterPro" id="IPR014048">
    <property type="entry name" value="MethylDNA_cys_MeTrfase_DNA-bd"/>
</dbReference>
<keyword evidence="5" id="KW-1185">Reference proteome</keyword>
<dbReference type="GO" id="GO:0006281">
    <property type="term" value="P:DNA repair"/>
    <property type="evidence" value="ECO:0007669"/>
    <property type="project" value="InterPro"/>
</dbReference>
<dbReference type="Proteomes" id="UP000540568">
    <property type="component" value="Unassembled WGS sequence"/>
</dbReference>
<dbReference type="InterPro" id="IPR036217">
    <property type="entry name" value="MethylDNA_cys_MeTrfase_DNAb"/>
</dbReference>
<evidence type="ECO:0000259" key="3">
    <source>
        <dbReference type="Pfam" id="PF01035"/>
    </source>
</evidence>
<dbReference type="InterPro" id="IPR052520">
    <property type="entry name" value="ATL_DNA_repair"/>
</dbReference>
<feature type="domain" description="Methylated-DNA-[protein]-cysteine S-methyltransferase DNA binding" evidence="3">
    <location>
        <begin position="17"/>
        <end position="59"/>
    </location>
</feature>
<organism evidence="4 5">
    <name type="scientific">Promicromonospora sukumoe</name>
    <dbReference type="NCBI Taxonomy" id="88382"/>
    <lineage>
        <taxon>Bacteria</taxon>
        <taxon>Bacillati</taxon>
        <taxon>Actinomycetota</taxon>
        <taxon>Actinomycetes</taxon>
        <taxon>Micrococcales</taxon>
        <taxon>Promicromonosporaceae</taxon>
        <taxon>Promicromonospora</taxon>
    </lineage>
</organism>
<dbReference type="Pfam" id="PF01035">
    <property type="entry name" value="DNA_binding_1"/>
    <property type="match status" value="1"/>
</dbReference>
<dbReference type="AlphaFoldDB" id="A0A7W3J5D0"/>
<sequence length="172" mass="17834">MNQSSAVPPLTDVEEYAAAVLDVVRRIPSGRAMTYGLIAEIVGEELGRGGPRQVGSVLAGSGSRYAHLVPDEPGEDDGGAPAAGRADGAEAGARAPAAGAPAAGTGAAEPPSDGDRVPWWRVVNAAGSPPQHHLTEALDALRAEGCPLTKDGRRVHLRRAVWFPEDDTHRPR</sequence>
<reference evidence="4 5" key="1">
    <citation type="submission" date="2020-07" db="EMBL/GenBank/DDBJ databases">
        <title>Sequencing the genomes of 1000 actinobacteria strains.</title>
        <authorList>
            <person name="Klenk H.-P."/>
        </authorList>
    </citation>
    <scope>NUCLEOTIDE SEQUENCE [LARGE SCALE GENOMIC DNA]</scope>
    <source>
        <strain evidence="4 5">DSM 44121</strain>
    </source>
</reference>
<dbReference type="PANTHER" id="PTHR42942:SF1">
    <property type="entry name" value="ALKYLTRANSFERASE-LIKE PROTEIN 1"/>
    <property type="match status" value="1"/>
</dbReference>
<feature type="region of interest" description="Disordered" evidence="2">
    <location>
        <begin position="65"/>
        <end position="118"/>
    </location>
</feature>
<evidence type="ECO:0000256" key="1">
    <source>
        <dbReference type="ARBA" id="ARBA00022763"/>
    </source>
</evidence>
<dbReference type="SUPFAM" id="SSF46767">
    <property type="entry name" value="Methylated DNA-protein cysteine methyltransferase, C-terminal domain"/>
    <property type="match status" value="1"/>
</dbReference>
<evidence type="ECO:0000256" key="2">
    <source>
        <dbReference type="SAM" id="MobiDB-lite"/>
    </source>
</evidence>
<gene>
    <name evidence="4" type="ORF">FHX71_000467</name>
</gene>
<dbReference type="GO" id="GO:0003824">
    <property type="term" value="F:catalytic activity"/>
    <property type="evidence" value="ECO:0007669"/>
    <property type="project" value="InterPro"/>
</dbReference>
<name>A0A7W3J5D0_9MICO</name>
<keyword evidence="1" id="KW-0227">DNA damage</keyword>
<feature type="compositionally biased region" description="Low complexity" evidence="2">
    <location>
        <begin position="79"/>
        <end position="111"/>
    </location>
</feature>
<evidence type="ECO:0000313" key="5">
    <source>
        <dbReference type="Proteomes" id="UP000540568"/>
    </source>
</evidence>
<dbReference type="InterPro" id="IPR036388">
    <property type="entry name" value="WH-like_DNA-bd_sf"/>
</dbReference>
<dbReference type="Gene3D" id="1.10.10.10">
    <property type="entry name" value="Winged helix-like DNA-binding domain superfamily/Winged helix DNA-binding domain"/>
    <property type="match status" value="1"/>
</dbReference>
<protein>
    <submittedName>
        <fullName evidence="4">Alkylated DNA nucleotide flippase Atl1</fullName>
    </submittedName>
</protein>
<dbReference type="RefSeq" id="WP_182614238.1">
    <property type="nucleotide sequence ID" value="NZ_BAAATF010000002.1"/>
</dbReference>
<evidence type="ECO:0000313" key="4">
    <source>
        <dbReference type="EMBL" id="MBA8806525.1"/>
    </source>
</evidence>
<accession>A0A7W3J5D0</accession>
<dbReference type="PANTHER" id="PTHR42942">
    <property type="entry name" value="6-O-METHYLGUANINE DNA METHYLTRANSFERASE"/>
    <property type="match status" value="1"/>
</dbReference>